<dbReference type="Gene3D" id="3.40.50.1100">
    <property type="match status" value="2"/>
</dbReference>
<evidence type="ECO:0000313" key="8">
    <source>
        <dbReference type="Proteomes" id="UP000050280"/>
    </source>
</evidence>
<dbReference type="RefSeq" id="WP_245628272.1">
    <property type="nucleotide sequence ID" value="NZ_LDJX01000005.1"/>
</dbReference>
<evidence type="ECO:0000256" key="5">
    <source>
        <dbReference type="PIRSR" id="PIRSR006278-2"/>
    </source>
</evidence>
<evidence type="ECO:0000313" key="7">
    <source>
        <dbReference type="EMBL" id="KPM31152.1"/>
    </source>
</evidence>
<dbReference type="PIRSF" id="PIRSF006278">
    <property type="entry name" value="ACCD_DCysDesulf"/>
    <property type="match status" value="1"/>
</dbReference>
<feature type="modified residue" description="N6-(pyridoxal phosphate)lysine" evidence="5">
    <location>
        <position position="41"/>
    </location>
</feature>
<evidence type="ECO:0000256" key="1">
    <source>
        <dbReference type="ARBA" id="ARBA00001933"/>
    </source>
</evidence>
<evidence type="ECO:0000259" key="6">
    <source>
        <dbReference type="Pfam" id="PF00291"/>
    </source>
</evidence>
<dbReference type="STRING" id="1300341.I595_2416"/>
<gene>
    <name evidence="7" type="ORF">I595_2416</name>
</gene>
<reference evidence="7 8" key="1">
    <citation type="submission" date="2015-09" db="EMBL/GenBank/DDBJ databases">
        <title>Genome sequence of the marine flavobacterium Croceitalea dokdonensis DOKDO 023 that contains proton- and sodium-pumping rhodopsins.</title>
        <authorList>
            <person name="Kwon S.-K."/>
            <person name="Lee H.K."/>
            <person name="Kwak M.-J."/>
            <person name="Kim J.F."/>
        </authorList>
    </citation>
    <scope>NUCLEOTIDE SEQUENCE [LARGE SCALE GENOMIC DNA]</scope>
    <source>
        <strain evidence="7 8">DOKDO 023</strain>
    </source>
</reference>
<comment type="caution">
    <text evidence="7">The sequence shown here is derived from an EMBL/GenBank/DDBJ whole genome shotgun (WGS) entry which is preliminary data.</text>
</comment>
<proteinExistence type="inferred from homology"/>
<dbReference type="GO" id="GO:0019148">
    <property type="term" value="F:D-cysteine desulfhydrase activity"/>
    <property type="evidence" value="ECO:0007669"/>
    <property type="project" value="TreeGrafter"/>
</dbReference>
<organism evidence="7 8">
    <name type="scientific">Croceitalea dokdonensis DOKDO 023</name>
    <dbReference type="NCBI Taxonomy" id="1300341"/>
    <lineage>
        <taxon>Bacteria</taxon>
        <taxon>Pseudomonadati</taxon>
        <taxon>Bacteroidota</taxon>
        <taxon>Flavobacteriia</taxon>
        <taxon>Flavobacteriales</taxon>
        <taxon>Flavobacteriaceae</taxon>
        <taxon>Croceitalea</taxon>
    </lineage>
</organism>
<dbReference type="InterPro" id="IPR001926">
    <property type="entry name" value="TrpB-like_PALP"/>
</dbReference>
<dbReference type="SUPFAM" id="SSF53686">
    <property type="entry name" value="Tryptophan synthase beta subunit-like PLP-dependent enzymes"/>
    <property type="match status" value="1"/>
</dbReference>
<keyword evidence="8" id="KW-1185">Reference proteome</keyword>
<evidence type="ECO:0000256" key="4">
    <source>
        <dbReference type="PIRSR" id="PIRSR006278-1"/>
    </source>
</evidence>
<dbReference type="Proteomes" id="UP000050280">
    <property type="component" value="Unassembled WGS sequence"/>
</dbReference>
<dbReference type="Pfam" id="PF00291">
    <property type="entry name" value="PALP"/>
    <property type="match status" value="1"/>
</dbReference>
<evidence type="ECO:0000256" key="3">
    <source>
        <dbReference type="ARBA" id="ARBA00022898"/>
    </source>
</evidence>
<keyword evidence="3 5" id="KW-0663">Pyridoxal phosphate</keyword>
<protein>
    <submittedName>
        <fullName evidence="7">1-aminocyclopropane-1-carboxylate deaminase</fullName>
    </submittedName>
</protein>
<sequence>MFDRLPSIPSQSIQLPLLVQKEVSVTVKREDLIHPFVSGNKYRKLKYNLIKAREEDQDKLLTYGGAYSNHIAATAYAGKLANIQTVGVIRGDELASVWRKNPSLRFAHQNGMQLEFVSRKTYREKEHPALQGYLKQKYGRFYELPEGGTNPLAVQGCGEILTQADMEFNVVCSCVATGGTLAGLINSAAAHQQVLGFQVLKGNFLRSDIRNFTKNENWRLITSYHFGGYAKISESLVRFMNNFKDETGIQLDPIYTAKLFFGLFDMIKNDRFPPRTSILAVHTGGLQGIAGMNAVLKKKLLPMIKV</sequence>
<comment type="cofactor">
    <cofactor evidence="1">
        <name>pyridoxal 5'-phosphate</name>
        <dbReference type="ChEBI" id="CHEBI:597326"/>
    </cofactor>
</comment>
<comment type="similarity">
    <text evidence="2">Belongs to the ACC deaminase/D-cysteine desulfhydrase family.</text>
</comment>
<dbReference type="PATRIC" id="fig|1300341.3.peg.2583"/>
<dbReference type="InterPro" id="IPR027278">
    <property type="entry name" value="ACCD_DCysDesulf"/>
</dbReference>
<feature type="domain" description="Tryptophan synthase beta chain-like PALP" evidence="6">
    <location>
        <begin position="16"/>
        <end position="284"/>
    </location>
</feature>
<evidence type="ECO:0000256" key="2">
    <source>
        <dbReference type="ARBA" id="ARBA00008639"/>
    </source>
</evidence>
<dbReference type="PANTHER" id="PTHR43780">
    <property type="entry name" value="1-AMINOCYCLOPROPANE-1-CARBOXYLATE DEAMINASE-RELATED"/>
    <property type="match status" value="1"/>
</dbReference>
<accession>A0A0P7AXT7</accession>
<dbReference type="AlphaFoldDB" id="A0A0P7AXT7"/>
<name>A0A0P7AXT7_9FLAO</name>
<feature type="active site" description="Nucleophile" evidence="4">
    <location>
        <position position="68"/>
    </location>
</feature>
<dbReference type="PANTHER" id="PTHR43780:SF2">
    <property type="entry name" value="1-AMINOCYCLOPROPANE-1-CARBOXYLATE DEAMINASE-RELATED"/>
    <property type="match status" value="1"/>
</dbReference>
<dbReference type="InterPro" id="IPR036052">
    <property type="entry name" value="TrpB-like_PALP_sf"/>
</dbReference>
<dbReference type="EMBL" id="LDJX01000005">
    <property type="protein sequence ID" value="KPM31152.1"/>
    <property type="molecule type" value="Genomic_DNA"/>
</dbReference>